<dbReference type="AlphaFoldDB" id="A0AAN8WXR4"/>
<organism evidence="2 3">
    <name type="scientific">Halocaridina rubra</name>
    <name type="common">Hawaiian red shrimp</name>
    <dbReference type="NCBI Taxonomy" id="373956"/>
    <lineage>
        <taxon>Eukaryota</taxon>
        <taxon>Metazoa</taxon>
        <taxon>Ecdysozoa</taxon>
        <taxon>Arthropoda</taxon>
        <taxon>Crustacea</taxon>
        <taxon>Multicrustacea</taxon>
        <taxon>Malacostraca</taxon>
        <taxon>Eumalacostraca</taxon>
        <taxon>Eucarida</taxon>
        <taxon>Decapoda</taxon>
        <taxon>Pleocyemata</taxon>
        <taxon>Caridea</taxon>
        <taxon>Atyoidea</taxon>
        <taxon>Atyidae</taxon>
        <taxon>Halocaridina</taxon>
    </lineage>
</organism>
<sequence length="343" mass="39109">MEPASSQCVYYYTKQQTKYFRIRVCLQQLTGTQLVDVSPRAVEGPSKGGPGEISLSGFGIPLTTFSKASTSAANKQQQVISWQQKILSASEIIEYSRQVYADNPKYKDWHEQAVKQKKRKNWRKRIFTYIHEDDYQSRVREPPTTSELAEPQSILRKRYTSLASSDDNNHIDGNEGRNRDSKSDAKEEAKHTSELKYFFIMTDLAPSDSLGETRSYEVVLCALRLNSNGMLTVAPDFSKCNTKPYRLESFGSDNALYEYTLANVSFVRSAEEKKKDDQIIQQIASQRVEEIQQKVGSNWDEEALKPGDIRLIVNGEITKALYFNDAENLYVHFLLHLPSGKDV</sequence>
<comment type="caution">
    <text evidence="2">The sequence shown here is derived from an EMBL/GenBank/DDBJ whole genome shotgun (WGS) entry which is preliminary data.</text>
</comment>
<evidence type="ECO:0000256" key="1">
    <source>
        <dbReference type="SAM" id="MobiDB-lite"/>
    </source>
</evidence>
<proteinExistence type="predicted"/>
<dbReference type="EMBL" id="JAXCGZ010011683">
    <property type="protein sequence ID" value="KAK7074295.1"/>
    <property type="molecule type" value="Genomic_DNA"/>
</dbReference>
<accession>A0AAN8WXR4</accession>
<evidence type="ECO:0000313" key="3">
    <source>
        <dbReference type="Proteomes" id="UP001381693"/>
    </source>
</evidence>
<evidence type="ECO:0000313" key="2">
    <source>
        <dbReference type="EMBL" id="KAK7074295.1"/>
    </source>
</evidence>
<reference evidence="2 3" key="1">
    <citation type="submission" date="2023-11" db="EMBL/GenBank/DDBJ databases">
        <title>Halocaridina rubra genome assembly.</title>
        <authorList>
            <person name="Smith C."/>
        </authorList>
    </citation>
    <scope>NUCLEOTIDE SEQUENCE [LARGE SCALE GENOMIC DNA]</scope>
    <source>
        <strain evidence="2">EP-1</strain>
        <tissue evidence="2">Whole</tissue>
    </source>
</reference>
<protein>
    <submittedName>
        <fullName evidence="2">Uncharacterized protein</fullName>
    </submittedName>
</protein>
<name>A0AAN8WXR4_HALRR</name>
<feature type="region of interest" description="Disordered" evidence="1">
    <location>
        <begin position="164"/>
        <end position="187"/>
    </location>
</feature>
<dbReference type="Proteomes" id="UP001381693">
    <property type="component" value="Unassembled WGS sequence"/>
</dbReference>
<feature type="compositionally biased region" description="Basic and acidic residues" evidence="1">
    <location>
        <begin position="167"/>
        <end position="187"/>
    </location>
</feature>
<gene>
    <name evidence="2" type="ORF">SK128_007710</name>
</gene>
<keyword evidence="3" id="KW-1185">Reference proteome</keyword>